<keyword evidence="3" id="KW-1185">Reference proteome</keyword>
<dbReference type="PROSITE" id="PS50835">
    <property type="entry name" value="IG_LIKE"/>
    <property type="match status" value="1"/>
</dbReference>
<dbReference type="InterPro" id="IPR003599">
    <property type="entry name" value="Ig_sub"/>
</dbReference>
<dbReference type="EMBL" id="LJIJ01000481">
    <property type="protein sequence ID" value="ODM96977.1"/>
    <property type="molecule type" value="Genomic_DNA"/>
</dbReference>
<evidence type="ECO:0000259" key="1">
    <source>
        <dbReference type="PROSITE" id="PS50835"/>
    </source>
</evidence>
<comment type="caution">
    <text evidence="2">The sequence shown here is derived from an EMBL/GenBank/DDBJ whole genome shotgun (WGS) entry which is preliminary data.</text>
</comment>
<dbReference type="Gene3D" id="2.60.40.10">
    <property type="entry name" value="Immunoglobulins"/>
    <property type="match status" value="1"/>
</dbReference>
<dbReference type="OrthoDB" id="6431884at2759"/>
<feature type="non-terminal residue" evidence="2">
    <location>
        <position position="152"/>
    </location>
</feature>
<evidence type="ECO:0000313" key="2">
    <source>
        <dbReference type="EMBL" id="ODM96977.1"/>
    </source>
</evidence>
<reference evidence="2 3" key="1">
    <citation type="journal article" date="2016" name="Genome Biol. Evol.">
        <title>Gene Family Evolution Reflects Adaptation to Soil Environmental Stressors in the Genome of the Collembolan Orchesella cincta.</title>
        <authorList>
            <person name="Faddeeva-Vakhrusheva A."/>
            <person name="Derks M.F."/>
            <person name="Anvar S.Y."/>
            <person name="Agamennone V."/>
            <person name="Suring W."/>
            <person name="Smit S."/>
            <person name="van Straalen N.M."/>
            <person name="Roelofs D."/>
        </authorList>
    </citation>
    <scope>NUCLEOTIDE SEQUENCE [LARGE SCALE GENOMIC DNA]</scope>
    <source>
        <tissue evidence="2">Mixed pool</tissue>
    </source>
</reference>
<gene>
    <name evidence="2" type="ORF">Ocin01_09709</name>
</gene>
<dbReference type="OMA" id="LWFKEND"/>
<dbReference type="AlphaFoldDB" id="A0A1D2MV60"/>
<dbReference type="InterPro" id="IPR036179">
    <property type="entry name" value="Ig-like_dom_sf"/>
</dbReference>
<dbReference type="Proteomes" id="UP000094527">
    <property type="component" value="Unassembled WGS sequence"/>
</dbReference>
<dbReference type="STRING" id="48709.A0A1D2MV60"/>
<protein>
    <submittedName>
        <fullName evidence="2">Selection and upkeep of intraepithelial T-cells protein 7</fullName>
    </submittedName>
</protein>
<dbReference type="PANTHER" id="PTHR23278:SF19">
    <property type="entry name" value="OBSCURIN"/>
    <property type="match status" value="1"/>
</dbReference>
<proteinExistence type="predicted"/>
<accession>A0A1D2MV60</accession>
<dbReference type="InterPro" id="IPR007110">
    <property type="entry name" value="Ig-like_dom"/>
</dbReference>
<dbReference type="PANTHER" id="PTHR23278">
    <property type="entry name" value="SIDESTEP PROTEIN"/>
    <property type="match status" value="1"/>
</dbReference>
<dbReference type="SUPFAM" id="SSF48726">
    <property type="entry name" value="Immunoglobulin"/>
    <property type="match status" value="1"/>
</dbReference>
<name>A0A1D2MV60_ORCCI</name>
<dbReference type="SMART" id="SM00409">
    <property type="entry name" value="IG"/>
    <property type="match status" value="1"/>
</dbReference>
<dbReference type="Pfam" id="PF07686">
    <property type="entry name" value="V-set"/>
    <property type="match status" value="1"/>
</dbReference>
<feature type="domain" description="Ig-like" evidence="1">
    <location>
        <begin position="35"/>
        <end position="150"/>
    </location>
</feature>
<evidence type="ECO:0000313" key="3">
    <source>
        <dbReference type="Proteomes" id="UP000094527"/>
    </source>
</evidence>
<sequence>MAKYFKQFIEESVPMNMIIWKPTTLKDMIRYIAVPEIEVESLVGGRAEFPCDVNPLPDRRDDSVHMVLWFRDDFGKPIYSLDVRGKPLEYARHWSSDKLFGTRAHFRVVSDPTKPARLVIENVKLTDEGVYRCRVDFRNSPTRNFRFNLTVV</sequence>
<organism evidence="2 3">
    <name type="scientific">Orchesella cincta</name>
    <name type="common">Springtail</name>
    <name type="synonym">Podura cincta</name>
    <dbReference type="NCBI Taxonomy" id="48709"/>
    <lineage>
        <taxon>Eukaryota</taxon>
        <taxon>Metazoa</taxon>
        <taxon>Ecdysozoa</taxon>
        <taxon>Arthropoda</taxon>
        <taxon>Hexapoda</taxon>
        <taxon>Collembola</taxon>
        <taxon>Entomobryomorpha</taxon>
        <taxon>Entomobryoidea</taxon>
        <taxon>Orchesellidae</taxon>
        <taxon>Orchesellinae</taxon>
        <taxon>Orchesella</taxon>
    </lineage>
</organism>
<dbReference type="InterPro" id="IPR013783">
    <property type="entry name" value="Ig-like_fold"/>
</dbReference>
<dbReference type="InterPro" id="IPR013106">
    <property type="entry name" value="Ig_V-set"/>
</dbReference>